<proteinExistence type="predicted"/>
<dbReference type="Proteomes" id="UP000018895">
    <property type="component" value="Unassembled WGS sequence"/>
</dbReference>
<evidence type="ECO:0000313" key="2">
    <source>
        <dbReference type="Proteomes" id="UP000018895"/>
    </source>
</evidence>
<dbReference type="AlphaFoldDB" id="W4QIP8"/>
<reference evidence="1" key="1">
    <citation type="journal article" date="2014" name="Genome Announc.">
        <title>Draft Genome Sequences of Three Alkaliphilic Bacillus Strains, Bacillus wakoensis JCM 9140T, Bacillus akibai JCM 9157T, and Bacillus hemicellulosilyticus JCM 9152T.</title>
        <authorList>
            <person name="Yuki M."/>
            <person name="Oshima K."/>
            <person name="Suda W."/>
            <person name="Oshida Y."/>
            <person name="Kitamura K."/>
            <person name="Iida T."/>
            <person name="Hattori M."/>
            <person name="Ohkuma M."/>
        </authorList>
    </citation>
    <scope>NUCLEOTIDE SEQUENCE [LARGE SCALE GENOMIC DNA]</scope>
    <source>
        <strain evidence="1">JCM 9152</strain>
    </source>
</reference>
<gene>
    <name evidence="1" type="ORF">JCM9152_3282</name>
</gene>
<dbReference type="RefSeq" id="WP_035345864.1">
    <property type="nucleotide sequence ID" value="NZ_BAUU01000024.1"/>
</dbReference>
<protein>
    <recommendedName>
        <fullName evidence="3">Transposase (putative) YhgA-like domain-containing protein</fullName>
    </recommendedName>
</protein>
<dbReference type="EMBL" id="BAUU01000024">
    <property type="protein sequence ID" value="GAE31792.1"/>
    <property type="molecule type" value="Genomic_DNA"/>
</dbReference>
<evidence type="ECO:0000313" key="1">
    <source>
        <dbReference type="EMBL" id="GAE31792.1"/>
    </source>
</evidence>
<comment type="caution">
    <text evidence="1">The sequence shown here is derived from an EMBL/GenBank/DDBJ whole genome shotgun (WGS) entry which is preliminary data.</text>
</comment>
<dbReference type="PANTHER" id="PTHR35586">
    <property type="entry name" value="SLL1691 PROTEIN"/>
    <property type="match status" value="1"/>
</dbReference>
<name>W4QIP8_9BACI</name>
<keyword evidence="2" id="KW-1185">Reference proteome</keyword>
<dbReference type="PANTHER" id="PTHR35586:SF1">
    <property type="entry name" value="SLL1691 PROTEIN"/>
    <property type="match status" value="1"/>
</dbReference>
<dbReference type="OrthoDB" id="419816at2"/>
<evidence type="ECO:0008006" key="3">
    <source>
        <dbReference type="Google" id="ProtNLM"/>
    </source>
</evidence>
<organism evidence="1 2">
    <name type="scientific">Halalkalibacter hemicellulosilyticusJCM 9152</name>
    <dbReference type="NCBI Taxonomy" id="1236971"/>
    <lineage>
        <taxon>Bacteria</taxon>
        <taxon>Bacillati</taxon>
        <taxon>Bacillota</taxon>
        <taxon>Bacilli</taxon>
        <taxon>Bacillales</taxon>
        <taxon>Bacillaceae</taxon>
        <taxon>Halalkalibacter</taxon>
    </lineage>
</organism>
<accession>W4QIP8</accession>
<sequence length="290" mass="34566">MIDHDRLFKEVLTTFFEEFILLFYPQVYEAVRFDDVRFLSEELYTDVTVGEKYRVDLLVETTLKEEKALILIHIEPQSYVQEQFNERMFIYFSRLYEKYRRPILPIALFTYDTNRAEPNTFHVHLPFADILQFQFLKLELQKENWRNYIRTENPVAAAFLAKMGYTKEERIEVKKEFLRMLVRMEIDQAKQTLLTGFFETYLPLTEDEETQLINEVKQMKGKEGDQIMEVMVSYERRGMEKGIEKGMEKGKLEMARNLLREGVDVAMVVRVSGLSREDVERLVLEIGKES</sequence>